<name>A0ABV6B584_9DEIO</name>
<dbReference type="Proteomes" id="UP001589733">
    <property type="component" value="Unassembled WGS sequence"/>
</dbReference>
<comment type="caution">
    <text evidence="2">The sequence shown here is derived from an EMBL/GenBank/DDBJ whole genome shotgun (WGS) entry which is preliminary data.</text>
</comment>
<dbReference type="EMBL" id="JBHLYR010000071">
    <property type="protein sequence ID" value="MFB9994918.1"/>
    <property type="molecule type" value="Genomic_DNA"/>
</dbReference>
<feature type="transmembrane region" description="Helical" evidence="1">
    <location>
        <begin position="151"/>
        <end position="173"/>
    </location>
</feature>
<evidence type="ECO:0000313" key="3">
    <source>
        <dbReference type="Proteomes" id="UP001589733"/>
    </source>
</evidence>
<gene>
    <name evidence="2" type="ORF">ACFFLM_23490</name>
</gene>
<proteinExistence type="predicted"/>
<feature type="transmembrane region" description="Helical" evidence="1">
    <location>
        <begin position="68"/>
        <end position="88"/>
    </location>
</feature>
<evidence type="ECO:0000256" key="1">
    <source>
        <dbReference type="SAM" id="Phobius"/>
    </source>
</evidence>
<evidence type="ECO:0000313" key="2">
    <source>
        <dbReference type="EMBL" id="MFB9994918.1"/>
    </source>
</evidence>
<sequence>MMYERTAGASLLIGGLLGVGAILIHPLALTHERTVPAHVLLLLGALLILLGLPALLTRQGAKASRVGAVGLVMVFLGLAFIDVLHSVLDISALPALMSDPVTHHLVSEQGSFGQALGKTPYMLLTMLGGPLLLLGLPLFGWSLWRTLPVRWLAAPLFVIPVLLVAGFAILPLLTLGQGALYATLGLLGTTLLRAPREATSAPAVLSHA</sequence>
<keyword evidence="1" id="KW-1133">Transmembrane helix</keyword>
<accession>A0ABV6B584</accession>
<reference evidence="2 3" key="1">
    <citation type="submission" date="2024-09" db="EMBL/GenBank/DDBJ databases">
        <authorList>
            <person name="Sun Q."/>
            <person name="Mori K."/>
        </authorList>
    </citation>
    <scope>NUCLEOTIDE SEQUENCE [LARGE SCALE GENOMIC DNA]</scope>
    <source>
        <strain evidence="2 3">JCM 13503</strain>
    </source>
</reference>
<keyword evidence="1" id="KW-0812">Transmembrane</keyword>
<feature type="transmembrane region" description="Helical" evidence="1">
    <location>
        <begin position="37"/>
        <end position="56"/>
    </location>
</feature>
<dbReference type="RefSeq" id="WP_380016342.1">
    <property type="nucleotide sequence ID" value="NZ_JBHLYR010000071.1"/>
</dbReference>
<protein>
    <submittedName>
        <fullName evidence="2">Uncharacterized protein</fullName>
    </submittedName>
</protein>
<keyword evidence="1" id="KW-0472">Membrane</keyword>
<organism evidence="2 3">
    <name type="scientific">Deinococcus oregonensis</name>
    <dbReference type="NCBI Taxonomy" id="1805970"/>
    <lineage>
        <taxon>Bacteria</taxon>
        <taxon>Thermotogati</taxon>
        <taxon>Deinococcota</taxon>
        <taxon>Deinococci</taxon>
        <taxon>Deinococcales</taxon>
        <taxon>Deinococcaceae</taxon>
        <taxon>Deinococcus</taxon>
    </lineage>
</organism>
<feature type="transmembrane region" description="Helical" evidence="1">
    <location>
        <begin position="121"/>
        <end position="144"/>
    </location>
</feature>
<keyword evidence="3" id="KW-1185">Reference proteome</keyword>